<dbReference type="GO" id="GO:0003677">
    <property type="term" value="F:DNA binding"/>
    <property type="evidence" value="ECO:0007669"/>
    <property type="project" value="UniProtKB-KW"/>
</dbReference>
<dbReference type="InterPro" id="IPR036388">
    <property type="entry name" value="WH-like_DNA-bd_sf"/>
</dbReference>
<dbReference type="PANTHER" id="PTHR43133">
    <property type="entry name" value="RNA POLYMERASE ECF-TYPE SIGMA FACTO"/>
    <property type="match status" value="1"/>
</dbReference>
<dbReference type="SUPFAM" id="SSF88946">
    <property type="entry name" value="Sigma2 domain of RNA polymerase sigma factors"/>
    <property type="match status" value="1"/>
</dbReference>
<keyword evidence="2" id="KW-0805">Transcription regulation</keyword>
<dbReference type="InterPro" id="IPR039425">
    <property type="entry name" value="RNA_pol_sigma-70-like"/>
</dbReference>
<dbReference type="GO" id="GO:0016987">
    <property type="term" value="F:sigma factor activity"/>
    <property type="evidence" value="ECO:0007669"/>
    <property type="project" value="UniProtKB-KW"/>
</dbReference>
<keyword evidence="5" id="KW-0804">Transcription</keyword>
<dbReference type="InterPro" id="IPR013324">
    <property type="entry name" value="RNA_pol_sigma_r3/r4-like"/>
</dbReference>
<evidence type="ECO:0000259" key="7">
    <source>
        <dbReference type="Pfam" id="PF08281"/>
    </source>
</evidence>
<dbReference type="GO" id="GO:0006352">
    <property type="term" value="P:DNA-templated transcription initiation"/>
    <property type="evidence" value="ECO:0007669"/>
    <property type="project" value="InterPro"/>
</dbReference>
<dbReference type="AlphaFoldDB" id="A0A845QKV6"/>
<name>A0A845QKV6_9FIRM</name>
<dbReference type="InterPro" id="IPR013249">
    <property type="entry name" value="RNA_pol_sigma70_r4_t2"/>
</dbReference>
<proteinExistence type="inferred from homology"/>
<organism evidence="8 9">
    <name type="scientific">Anaerotruncus colihominis</name>
    <dbReference type="NCBI Taxonomy" id="169435"/>
    <lineage>
        <taxon>Bacteria</taxon>
        <taxon>Bacillati</taxon>
        <taxon>Bacillota</taxon>
        <taxon>Clostridia</taxon>
        <taxon>Eubacteriales</taxon>
        <taxon>Oscillospiraceae</taxon>
        <taxon>Anaerotruncus</taxon>
    </lineage>
</organism>
<dbReference type="Pfam" id="PF08281">
    <property type="entry name" value="Sigma70_r4_2"/>
    <property type="match status" value="1"/>
</dbReference>
<evidence type="ECO:0000256" key="1">
    <source>
        <dbReference type="ARBA" id="ARBA00010641"/>
    </source>
</evidence>
<gene>
    <name evidence="8" type="ORF">D0435_08605</name>
</gene>
<comment type="similarity">
    <text evidence="1">Belongs to the sigma-70 factor family. ECF subfamily.</text>
</comment>
<dbReference type="Pfam" id="PF04542">
    <property type="entry name" value="Sigma70_r2"/>
    <property type="match status" value="1"/>
</dbReference>
<accession>A0A845QKV6</accession>
<keyword evidence="9" id="KW-1185">Reference proteome</keyword>
<evidence type="ECO:0000259" key="6">
    <source>
        <dbReference type="Pfam" id="PF04542"/>
    </source>
</evidence>
<dbReference type="NCBIfam" id="TIGR02937">
    <property type="entry name" value="sigma70-ECF"/>
    <property type="match status" value="1"/>
</dbReference>
<reference evidence="8 9" key="1">
    <citation type="submission" date="2018-08" db="EMBL/GenBank/DDBJ databases">
        <title>Murine metabolic-syndrome-specific gut microbial biobank.</title>
        <authorList>
            <person name="Liu C."/>
        </authorList>
    </citation>
    <scope>NUCLEOTIDE SEQUENCE [LARGE SCALE GENOMIC DNA]</scope>
    <source>
        <strain evidence="8 9">28</strain>
    </source>
</reference>
<keyword evidence="3" id="KW-0731">Sigma factor</keyword>
<feature type="domain" description="RNA polymerase sigma-70 region 2" evidence="6">
    <location>
        <begin position="15"/>
        <end position="79"/>
    </location>
</feature>
<evidence type="ECO:0000313" key="8">
    <source>
        <dbReference type="EMBL" id="NBH61711.1"/>
    </source>
</evidence>
<protein>
    <submittedName>
        <fullName evidence="8">Sigma-70 family RNA polymerase sigma factor</fullName>
    </submittedName>
</protein>
<dbReference type="InterPro" id="IPR013325">
    <property type="entry name" value="RNA_pol_sigma_r2"/>
</dbReference>
<evidence type="ECO:0000256" key="4">
    <source>
        <dbReference type="ARBA" id="ARBA00023125"/>
    </source>
</evidence>
<evidence type="ECO:0000256" key="2">
    <source>
        <dbReference type="ARBA" id="ARBA00023015"/>
    </source>
</evidence>
<dbReference type="CDD" id="cd06171">
    <property type="entry name" value="Sigma70_r4"/>
    <property type="match status" value="1"/>
</dbReference>
<dbReference type="Proteomes" id="UP000446866">
    <property type="component" value="Unassembled WGS sequence"/>
</dbReference>
<dbReference type="EMBL" id="QXWK01000014">
    <property type="protein sequence ID" value="NBH61711.1"/>
    <property type="molecule type" value="Genomic_DNA"/>
</dbReference>
<evidence type="ECO:0000256" key="5">
    <source>
        <dbReference type="ARBA" id="ARBA00023163"/>
    </source>
</evidence>
<evidence type="ECO:0000256" key="3">
    <source>
        <dbReference type="ARBA" id="ARBA00023082"/>
    </source>
</evidence>
<sequence>MCEDARNVIIKEIDKKYGRLIRKVAYEVLHDSHEVEDIIQSVLWNLISRHMDKLGEKSFRGYLCTAVRNAAINEYRRREKAAVSVDPFDLSKLTEQQIDTKAFCNNQGFGVELEEVLNQLDYIDKDIICLHYGDGYTYAEIAPVVGMSDSAVRKRAERALKKLEVMLLDREVKNDK</sequence>
<dbReference type="SUPFAM" id="SSF88659">
    <property type="entry name" value="Sigma3 and sigma4 domains of RNA polymerase sigma factors"/>
    <property type="match status" value="1"/>
</dbReference>
<dbReference type="InterPro" id="IPR014284">
    <property type="entry name" value="RNA_pol_sigma-70_dom"/>
</dbReference>
<dbReference type="RefSeq" id="WP_160201995.1">
    <property type="nucleotide sequence ID" value="NZ_QXWK01000014.1"/>
</dbReference>
<dbReference type="PANTHER" id="PTHR43133:SF8">
    <property type="entry name" value="RNA POLYMERASE SIGMA FACTOR HI_1459-RELATED"/>
    <property type="match status" value="1"/>
</dbReference>
<comment type="caution">
    <text evidence="8">The sequence shown here is derived from an EMBL/GenBank/DDBJ whole genome shotgun (WGS) entry which is preliminary data.</text>
</comment>
<feature type="domain" description="RNA polymerase sigma factor 70 region 4 type 2" evidence="7">
    <location>
        <begin position="112"/>
        <end position="163"/>
    </location>
</feature>
<dbReference type="Gene3D" id="1.10.1740.10">
    <property type="match status" value="1"/>
</dbReference>
<keyword evidence="4" id="KW-0238">DNA-binding</keyword>
<dbReference type="Gene3D" id="1.10.10.10">
    <property type="entry name" value="Winged helix-like DNA-binding domain superfamily/Winged helix DNA-binding domain"/>
    <property type="match status" value="1"/>
</dbReference>
<evidence type="ECO:0000313" key="9">
    <source>
        <dbReference type="Proteomes" id="UP000446866"/>
    </source>
</evidence>
<dbReference type="InterPro" id="IPR007627">
    <property type="entry name" value="RNA_pol_sigma70_r2"/>
</dbReference>